<protein>
    <recommendedName>
        <fullName evidence="2">PhoD-like phosphatase domain-containing protein</fullName>
    </recommendedName>
</protein>
<dbReference type="CDD" id="cd07389">
    <property type="entry name" value="MPP_PhoD"/>
    <property type="match status" value="1"/>
</dbReference>
<proteinExistence type="predicted"/>
<reference evidence="3" key="1">
    <citation type="submission" date="2022-11" db="EMBL/GenBank/DDBJ databases">
        <authorList>
            <person name="Petersen C."/>
        </authorList>
    </citation>
    <scope>NUCLEOTIDE SEQUENCE</scope>
    <source>
        <strain evidence="3">IBT 22155</strain>
    </source>
</reference>
<dbReference type="AlphaFoldDB" id="A0A9W9GSN8"/>
<evidence type="ECO:0000256" key="1">
    <source>
        <dbReference type="SAM" id="MobiDB-lite"/>
    </source>
</evidence>
<dbReference type="GO" id="GO:0016020">
    <property type="term" value="C:membrane"/>
    <property type="evidence" value="ECO:0007669"/>
    <property type="project" value="TreeGrafter"/>
</dbReference>
<feature type="compositionally biased region" description="Basic residues" evidence="1">
    <location>
        <begin position="698"/>
        <end position="707"/>
    </location>
</feature>
<dbReference type="PANTHER" id="PTHR46689">
    <property type="entry name" value="MEMBRANE PROTEIN, PUTATIVE-RELATED"/>
    <property type="match status" value="1"/>
</dbReference>
<dbReference type="OrthoDB" id="9999821at2759"/>
<reference evidence="3" key="2">
    <citation type="journal article" date="2023" name="IMA Fungus">
        <title>Comparative genomic study of the Penicillium genus elucidates a diverse pangenome and 15 lateral gene transfer events.</title>
        <authorList>
            <person name="Petersen C."/>
            <person name="Sorensen T."/>
            <person name="Nielsen M.R."/>
            <person name="Sondergaard T.E."/>
            <person name="Sorensen J.L."/>
            <person name="Fitzpatrick D.A."/>
            <person name="Frisvad J.C."/>
            <person name="Nielsen K.L."/>
        </authorList>
    </citation>
    <scope>NUCLEOTIDE SEQUENCE</scope>
    <source>
        <strain evidence="3">IBT 22155</strain>
    </source>
</reference>
<feature type="region of interest" description="Disordered" evidence="1">
    <location>
        <begin position="672"/>
        <end position="714"/>
    </location>
</feature>
<dbReference type="InterPro" id="IPR018946">
    <property type="entry name" value="PhoD-like_MPP"/>
</dbReference>
<dbReference type="Gene3D" id="3.60.21.70">
    <property type="entry name" value="PhoD-like phosphatase"/>
    <property type="match status" value="1"/>
</dbReference>
<evidence type="ECO:0000313" key="3">
    <source>
        <dbReference type="EMBL" id="KAJ5129247.1"/>
    </source>
</evidence>
<dbReference type="Proteomes" id="UP001149079">
    <property type="component" value="Unassembled WGS sequence"/>
</dbReference>
<feature type="domain" description="PhoD-like phosphatase" evidence="2">
    <location>
        <begin position="140"/>
        <end position="306"/>
    </location>
</feature>
<feature type="domain" description="PhoD-like phosphatase" evidence="2">
    <location>
        <begin position="452"/>
        <end position="562"/>
    </location>
</feature>
<accession>A0A9W9GSN8</accession>
<name>A0A9W9GSN8_9EURO</name>
<dbReference type="InterPro" id="IPR043904">
    <property type="entry name" value="PhoD_2-like"/>
</dbReference>
<dbReference type="EMBL" id="JAPQKL010000005">
    <property type="protein sequence ID" value="KAJ5129247.1"/>
    <property type="molecule type" value="Genomic_DNA"/>
</dbReference>
<dbReference type="PANTHER" id="PTHR46689:SF3">
    <property type="entry name" value="PHOD-LIKE PHOSPHATASE DOMAIN-CONTAINING PROTEIN"/>
    <property type="match status" value="1"/>
</dbReference>
<dbReference type="InterPro" id="IPR038607">
    <property type="entry name" value="PhoD-like_sf"/>
</dbReference>
<evidence type="ECO:0000313" key="4">
    <source>
        <dbReference type="Proteomes" id="UP001149079"/>
    </source>
</evidence>
<keyword evidence="4" id="KW-1185">Reference proteome</keyword>
<dbReference type="RefSeq" id="XP_056519626.1">
    <property type="nucleotide sequence ID" value="XM_056666030.1"/>
</dbReference>
<feature type="domain" description="PhoD-like phosphatase" evidence="2">
    <location>
        <begin position="370"/>
        <end position="437"/>
    </location>
</feature>
<sequence>MADYGAQNINGTFQNAETEQQMARGSNNRFELISGPLLNLKNMNYGTSTLWHGSVLIVTKPIQEQPRLHMRQVGAVDIGAQSGGGSDQKSQTVEGLKLYEDPQKAFWRFSLAVPVETFEARWEYDIPGLHSESGEQVQAPWQFVVPAEDQSMRIMFHSCNGFSVGTDMNAWVGPNLWNDVMRVHDKKPFHVMVGGGDQIYNDGIRVDGPLKAWTAIGNPHKRRGHSFDNQMRADCDEYYYANYVRWYNTEPFRTANGRIPQVNIWDDHDIIDGFGSYTDHFMKCAVFRGIGGVAFKYYCLFQHHMAPPKSTFTTDAPQTMHAVDGTAGADPRQVENTYVLENQVEDDSWIIGKRPGPYVEERSRSLYMRFGKRIAFMGVDARTERTRHQINYEETYDLIFDRLQREILAAEGDIKHLVVLLGVPIAYPRLAWLENILTSPVVAPIRLLNKRFGVAGGFFNEFDGQVDLLDDLDDHYTARQHKHERRMLIQRLQEFARSHSIRVTILSGDVHLAAIGRFYSKPKLNLAGENDHRFIVNVVSSAITNKPPPKAVANLLARRNKIHHLDRECDETLMPFFDKQPGGLEKSATWNKVTMPSRNYATLTEVVAPAGAREVGSANLDKLPKDGHAPLHKGEVDAGTTHRAADGFSADSGMYGGLDVAVRVEIDPQDRSATTEGYGFSIPPLMATEGPPPTGHRLSMHSRRSHQGRPSTAM</sequence>
<gene>
    <name evidence="3" type="ORF">N7515_005286</name>
</gene>
<comment type="caution">
    <text evidence="3">The sequence shown here is derived from an EMBL/GenBank/DDBJ whole genome shotgun (WGS) entry which is preliminary data.</text>
</comment>
<organism evidence="3 4">
    <name type="scientific">Penicillium bovifimosum</name>
    <dbReference type="NCBI Taxonomy" id="126998"/>
    <lineage>
        <taxon>Eukaryota</taxon>
        <taxon>Fungi</taxon>
        <taxon>Dikarya</taxon>
        <taxon>Ascomycota</taxon>
        <taxon>Pezizomycotina</taxon>
        <taxon>Eurotiomycetes</taxon>
        <taxon>Eurotiomycetidae</taxon>
        <taxon>Eurotiales</taxon>
        <taxon>Aspergillaceae</taxon>
        <taxon>Penicillium</taxon>
    </lineage>
</organism>
<dbReference type="GeneID" id="81405200"/>
<dbReference type="Pfam" id="PF19050">
    <property type="entry name" value="PhoD_2"/>
    <property type="match status" value="3"/>
</dbReference>
<evidence type="ECO:0000259" key="2">
    <source>
        <dbReference type="Pfam" id="PF19050"/>
    </source>
</evidence>